<reference evidence="4" key="1">
    <citation type="journal article" date="2023" name="Mol. Phylogenet. Evol.">
        <title>Genome-scale phylogeny and comparative genomics of the fungal order Sordariales.</title>
        <authorList>
            <person name="Hensen N."/>
            <person name="Bonometti L."/>
            <person name="Westerberg I."/>
            <person name="Brannstrom I.O."/>
            <person name="Guillou S."/>
            <person name="Cros-Aarteil S."/>
            <person name="Calhoun S."/>
            <person name="Haridas S."/>
            <person name="Kuo A."/>
            <person name="Mondo S."/>
            <person name="Pangilinan J."/>
            <person name="Riley R."/>
            <person name="LaButti K."/>
            <person name="Andreopoulos B."/>
            <person name="Lipzen A."/>
            <person name="Chen C."/>
            <person name="Yan M."/>
            <person name="Daum C."/>
            <person name="Ng V."/>
            <person name="Clum A."/>
            <person name="Steindorff A."/>
            <person name="Ohm R.A."/>
            <person name="Martin F."/>
            <person name="Silar P."/>
            <person name="Natvig D.O."/>
            <person name="Lalanne C."/>
            <person name="Gautier V."/>
            <person name="Ament-Velasquez S.L."/>
            <person name="Kruys A."/>
            <person name="Hutchinson M.I."/>
            <person name="Powell A.J."/>
            <person name="Barry K."/>
            <person name="Miller A.N."/>
            <person name="Grigoriev I.V."/>
            <person name="Debuchy R."/>
            <person name="Gladieux P."/>
            <person name="Hiltunen Thoren M."/>
            <person name="Johannesson H."/>
        </authorList>
    </citation>
    <scope>NUCLEOTIDE SEQUENCE</scope>
    <source>
        <strain evidence="4">PSN309</strain>
    </source>
</reference>
<dbReference type="GO" id="GO:0008270">
    <property type="term" value="F:zinc ion binding"/>
    <property type="evidence" value="ECO:0007669"/>
    <property type="project" value="InterPro"/>
</dbReference>
<dbReference type="InterPro" id="IPR036864">
    <property type="entry name" value="Zn2-C6_fun-type_DNA-bd_sf"/>
</dbReference>
<keyword evidence="1" id="KW-0539">Nucleus</keyword>
<evidence type="ECO:0000313" key="5">
    <source>
        <dbReference type="Proteomes" id="UP001302126"/>
    </source>
</evidence>
<dbReference type="CDD" id="cd00067">
    <property type="entry name" value="GAL4"/>
    <property type="match status" value="1"/>
</dbReference>
<dbReference type="PANTHER" id="PTHR47657:SF7">
    <property type="entry name" value="STEROL REGULATORY ELEMENT-BINDING PROTEIN ECM22"/>
    <property type="match status" value="1"/>
</dbReference>
<keyword evidence="5" id="KW-1185">Reference proteome</keyword>
<dbReference type="AlphaFoldDB" id="A0AAN6WR12"/>
<dbReference type="PROSITE" id="PS00463">
    <property type="entry name" value="ZN2_CY6_FUNGAL_1"/>
    <property type="match status" value="1"/>
</dbReference>
<evidence type="ECO:0000256" key="2">
    <source>
        <dbReference type="SAM" id="MobiDB-lite"/>
    </source>
</evidence>
<feature type="compositionally biased region" description="Polar residues" evidence="2">
    <location>
        <begin position="39"/>
        <end position="48"/>
    </location>
</feature>
<feature type="region of interest" description="Disordered" evidence="2">
    <location>
        <begin position="38"/>
        <end position="59"/>
    </location>
</feature>
<name>A0AAN6WR12_9PEZI</name>
<evidence type="ECO:0000313" key="4">
    <source>
        <dbReference type="EMBL" id="KAK4186574.1"/>
    </source>
</evidence>
<reference evidence="4" key="2">
    <citation type="submission" date="2023-05" db="EMBL/GenBank/DDBJ databases">
        <authorList>
            <consortium name="Lawrence Berkeley National Laboratory"/>
            <person name="Steindorff A."/>
            <person name="Hensen N."/>
            <person name="Bonometti L."/>
            <person name="Westerberg I."/>
            <person name="Brannstrom I.O."/>
            <person name="Guillou S."/>
            <person name="Cros-Aarteil S."/>
            <person name="Calhoun S."/>
            <person name="Haridas S."/>
            <person name="Kuo A."/>
            <person name="Mondo S."/>
            <person name="Pangilinan J."/>
            <person name="Riley R."/>
            <person name="Labutti K."/>
            <person name="Andreopoulos B."/>
            <person name="Lipzen A."/>
            <person name="Chen C."/>
            <person name="Yanf M."/>
            <person name="Daum C."/>
            <person name="Ng V."/>
            <person name="Clum A."/>
            <person name="Ohm R."/>
            <person name="Martin F."/>
            <person name="Silar P."/>
            <person name="Natvig D."/>
            <person name="Lalanne C."/>
            <person name="Gautier V."/>
            <person name="Ament-Velasquez S.L."/>
            <person name="Kruys A."/>
            <person name="Hutchinson M.I."/>
            <person name="Powell A.J."/>
            <person name="Barry K."/>
            <person name="Miller A.N."/>
            <person name="Grigoriev I.V."/>
            <person name="Debuchy R."/>
            <person name="Gladieux P."/>
            <person name="Thoren M.H."/>
            <person name="Johannesson H."/>
        </authorList>
    </citation>
    <scope>NUCLEOTIDE SEQUENCE</scope>
    <source>
        <strain evidence="4">PSN309</strain>
    </source>
</reference>
<dbReference type="InterPro" id="IPR001138">
    <property type="entry name" value="Zn2Cys6_DnaBD"/>
</dbReference>
<evidence type="ECO:0000256" key="1">
    <source>
        <dbReference type="ARBA" id="ARBA00023242"/>
    </source>
</evidence>
<comment type="caution">
    <text evidence="4">The sequence shown here is derived from an EMBL/GenBank/DDBJ whole genome shotgun (WGS) entry which is preliminary data.</text>
</comment>
<dbReference type="PROSITE" id="PS50048">
    <property type="entry name" value="ZN2_CY6_FUNGAL_2"/>
    <property type="match status" value="1"/>
</dbReference>
<evidence type="ECO:0000259" key="3">
    <source>
        <dbReference type="PROSITE" id="PS50048"/>
    </source>
</evidence>
<organism evidence="4 5">
    <name type="scientific">Podospora australis</name>
    <dbReference type="NCBI Taxonomy" id="1536484"/>
    <lineage>
        <taxon>Eukaryota</taxon>
        <taxon>Fungi</taxon>
        <taxon>Dikarya</taxon>
        <taxon>Ascomycota</taxon>
        <taxon>Pezizomycotina</taxon>
        <taxon>Sordariomycetes</taxon>
        <taxon>Sordariomycetidae</taxon>
        <taxon>Sordariales</taxon>
        <taxon>Podosporaceae</taxon>
        <taxon>Podospora</taxon>
    </lineage>
</organism>
<protein>
    <submittedName>
        <fullName evidence="4">C6 zinc finger protein</fullName>
    </submittedName>
</protein>
<feature type="domain" description="Zn(2)-C6 fungal-type" evidence="3">
    <location>
        <begin position="98"/>
        <end position="128"/>
    </location>
</feature>
<dbReference type="Proteomes" id="UP001302126">
    <property type="component" value="Unassembled WGS sequence"/>
</dbReference>
<sequence>MNYTSNPALALLSLEQGQAEFDYTAFLQDQDIDYLAEESSASTSSNHFSGPGTVVQPQLQPQPATNLAVVVQGGNGNGAAAAQKTRLERRGHTKSRRGCFNCKRRRIKCQETRPACGHCTKTGLPCEYPSLPTILSSSQPSHQIPLFSMQDMRFFQHFLVSCYPHHPIGSETIWTHEVPCLSQKYEYLMHAILGYSASELMVSLSDQTLTAPAMAHRLKAIKAIKRTLAASSSQQQIEEGGCESRVGDGKDFSEEGNALMAACFALTYQSVLLDDGMVEYMTFIRGIMIVAMQMYVREKGSAKRILFGDFMGQAQTDRLAPYMAEVPLINKDWVDGAVRGLEGMEGLVRVEERQVERRYWEMLIAMGRELYVSSWGAYLAMTNHYAWWMMLPHDQFQKITEPGNQVAILLATHWIALKQVMAVITETEDKGAAKWPERPPSGNDISVGIIRWLKYLNKMVDVEHLVYNQWPMWVEAQLDRDRGFFGKTH</sequence>
<dbReference type="Pfam" id="PF00172">
    <property type="entry name" value="Zn_clus"/>
    <property type="match status" value="1"/>
</dbReference>
<accession>A0AAN6WR12</accession>
<proteinExistence type="predicted"/>
<dbReference type="EMBL" id="MU864420">
    <property type="protein sequence ID" value="KAK4186574.1"/>
    <property type="molecule type" value="Genomic_DNA"/>
</dbReference>
<dbReference type="Gene3D" id="4.10.240.10">
    <property type="entry name" value="Zn(2)-C6 fungal-type DNA-binding domain"/>
    <property type="match status" value="1"/>
</dbReference>
<dbReference type="InterPro" id="IPR052400">
    <property type="entry name" value="Zn2-C6_fungal_TF"/>
</dbReference>
<dbReference type="PANTHER" id="PTHR47657">
    <property type="entry name" value="STEROL REGULATORY ELEMENT-BINDING PROTEIN ECM22"/>
    <property type="match status" value="1"/>
</dbReference>
<gene>
    <name evidence="4" type="ORF">QBC35DRAFT_386918</name>
</gene>
<dbReference type="SMART" id="SM00066">
    <property type="entry name" value="GAL4"/>
    <property type="match status" value="1"/>
</dbReference>
<dbReference type="GO" id="GO:0000981">
    <property type="term" value="F:DNA-binding transcription factor activity, RNA polymerase II-specific"/>
    <property type="evidence" value="ECO:0007669"/>
    <property type="project" value="InterPro"/>
</dbReference>
<dbReference type="SUPFAM" id="SSF57701">
    <property type="entry name" value="Zn2/Cys6 DNA-binding domain"/>
    <property type="match status" value="1"/>
</dbReference>